<comment type="caution">
    <text evidence="2">The sequence shown here is derived from an EMBL/GenBank/DDBJ whole genome shotgun (WGS) entry which is preliminary data.</text>
</comment>
<name>A0A7W8FZ77_9GAMM</name>
<evidence type="ECO:0000259" key="1">
    <source>
        <dbReference type="Pfam" id="PF08818"/>
    </source>
</evidence>
<proteinExistence type="predicted"/>
<dbReference type="Proteomes" id="UP000521199">
    <property type="component" value="Unassembled WGS sequence"/>
</dbReference>
<organism evidence="2 3">
    <name type="scientific">Chiayiivirga flava</name>
    <dbReference type="NCBI Taxonomy" id="659595"/>
    <lineage>
        <taxon>Bacteria</taxon>
        <taxon>Pseudomonadati</taxon>
        <taxon>Pseudomonadota</taxon>
        <taxon>Gammaproteobacteria</taxon>
        <taxon>Lysobacterales</taxon>
        <taxon>Lysobacteraceae</taxon>
        <taxon>Chiayiivirga</taxon>
    </lineage>
</organism>
<feature type="domain" description="YdhG-like" evidence="1">
    <location>
        <begin position="27"/>
        <end position="133"/>
    </location>
</feature>
<evidence type="ECO:0000313" key="2">
    <source>
        <dbReference type="EMBL" id="MBB5206904.1"/>
    </source>
</evidence>
<keyword evidence="3" id="KW-1185">Reference proteome</keyword>
<dbReference type="SUPFAM" id="SSF159888">
    <property type="entry name" value="YdhG-like"/>
    <property type="match status" value="1"/>
</dbReference>
<dbReference type="Gene3D" id="3.90.1150.200">
    <property type="match status" value="1"/>
</dbReference>
<accession>A0A7W8FZ77</accession>
<dbReference type="RefSeq" id="WP_183959316.1">
    <property type="nucleotide sequence ID" value="NZ_JACHHP010000001.1"/>
</dbReference>
<dbReference type="EMBL" id="JACHHP010000001">
    <property type="protein sequence ID" value="MBB5206904.1"/>
    <property type="molecule type" value="Genomic_DNA"/>
</dbReference>
<protein>
    <recommendedName>
        <fullName evidence="1">YdhG-like domain-containing protein</fullName>
    </recommendedName>
</protein>
<sequence>MPPAPRRTPAAAPPDVDAFFATLDHPRRDALLAMRSAILGADPSIAEGIKWNVPSFRTRDWFATLHLRARTGVGVILHLGAKKTAASEHGVPIDDPDGLLQWLARDRAMVAFRDLADVSARRDAFVALIRRWIAHL</sequence>
<evidence type="ECO:0000313" key="3">
    <source>
        <dbReference type="Proteomes" id="UP000521199"/>
    </source>
</evidence>
<dbReference type="InterPro" id="IPR014922">
    <property type="entry name" value="YdhG-like"/>
</dbReference>
<reference evidence="2 3" key="1">
    <citation type="submission" date="2020-08" db="EMBL/GenBank/DDBJ databases">
        <title>Genomic Encyclopedia of Type Strains, Phase IV (KMG-IV): sequencing the most valuable type-strain genomes for metagenomic binning, comparative biology and taxonomic classification.</title>
        <authorList>
            <person name="Goeker M."/>
        </authorList>
    </citation>
    <scope>NUCLEOTIDE SEQUENCE [LARGE SCALE GENOMIC DNA]</scope>
    <source>
        <strain evidence="2 3">DSM 24163</strain>
    </source>
</reference>
<gene>
    <name evidence="2" type="ORF">HNQ52_000420</name>
</gene>
<dbReference type="AlphaFoldDB" id="A0A7W8FZ77"/>
<dbReference type="Pfam" id="PF08818">
    <property type="entry name" value="DUF1801"/>
    <property type="match status" value="1"/>
</dbReference>